<protein>
    <submittedName>
        <fullName evidence="1">Uncharacterized protein</fullName>
    </submittedName>
</protein>
<proteinExistence type="predicted"/>
<reference evidence="1 2" key="1">
    <citation type="submission" date="2024-01" db="EMBL/GenBank/DDBJ databases">
        <title>The diversity of rhizobia nodulating Mimosa spp. in eleven states of Brazil covering several biomes is determined by host plant, location, and edaphic factors.</title>
        <authorList>
            <person name="Rouws L."/>
            <person name="Barauna A."/>
            <person name="Beukes C."/>
            <person name="De Faria S.M."/>
            <person name="Gross E."/>
            <person name="Dos Reis Junior F.B."/>
            <person name="Simon M."/>
            <person name="Maluk M."/>
            <person name="Odee D.W."/>
            <person name="Kenicer G."/>
            <person name="Young J.P.W."/>
            <person name="Reis V.M."/>
            <person name="Zilli J."/>
            <person name="James E.K."/>
        </authorList>
    </citation>
    <scope>NUCLEOTIDE SEQUENCE [LARGE SCALE GENOMIC DNA]</scope>
    <source>
        <strain evidence="1 2">JPY77</strain>
    </source>
</reference>
<sequence length="197" mass="21963">MARRAKLADHLIQAWRRTVQTDYCNGHINSERSLQALLVANLRAAFEEARSARRIFVEPTVQLPKGRLIRPDVVICNAREAICFLELKYVPRGRPCTAKDMQSISSIARAEGITVKLDRYRGPDLPSMSFNVSKTALFAWAAIHSGDTVPSGMWTTEPAFNGHVFLEMHAATIHGQNPSEQYHTNAGRVKYSESVAA</sequence>
<gene>
    <name evidence="1" type="ORF">V4C55_33750</name>
</gene>
<dbReference type="RefSeq" id="WP_201647976.1">
    <property type="nucleotide sequence ID" value="NZ_CAJHCS010000001.1"/>
</dbReference>
<dbReference type="EMBL" id="JAZHGC010000039">
    <property type="protein sequence ID" value="MEM5290695.1"/>
    <property type="molecule type" value="Genomic_DNA"/>
</dbReference>
<evidence type="ECO:0000313" key="1">
    <source>
        <dbReference type="EMBL" id="MEM5290695.1"/>
    </source>
</evidence>
<evidence type="ECO:0000313" key="2">
    <source>
        <dbReference type="Proteomes" id="UP001494588"/>
    </source>
</evidence>
<accession>A0ABU9QNP9</accession>
<organism evidence="1 2">
    <name type="scientific">Paraburkholderia sabiae</name>
    <dbReference type="NCBI Taxonomy" id="273251"/>
    <lineage>
        <taxon>Bacteria</taxon>
        <taxon>Pseudomonadati</taxon>
        <taxon>Pseudomonadota</taxon>
        <taxon>Betaproteobacteria</taxon>
        <taxon>Burkholderiales</taxon>
        <taxon>Burkholderiaceae</taxon>
        <taxon>Paraburkholderia</taxon>
    </lineage>
</organism>
<keyword evidence="2" id="KW-1185">Reference proteome</keyword>
<comment type="caution">
    <text evidence="1">The sequence shown here is derived from an EMBL/GenBank/DDBJ whole genome shotgun (WGS) entry which is preliminary data.</text>
</comment>
<name>A0ABU9QNP9_9BURK</name>
<dbReference type="Proteomes" id="UP001494588">
    <property type="component" value="Unassembled WGS sequence"/>
</dbReference>